<organism evidence="3 4">
    <name type="scientific">Kytococcus schroeteri</name>
    <dbReference type="NCBI Taxonomy" id="138300"/>
    <lineage>
        <taxon>Bacteria</taxon>
        <taxon>Bacillati</taxon>
        <taxon>Actinomycetota</taxon>
        <taxon>Actinomycetes</taxon>
        <taxon>Micrococcales</taxon>
        <taxon>Kytococcaceae</taxon>
        <taxon>Kytococcus</taxon>
    </lineage>
</organism>
<evidence type="ECO:0000313" key="4">
    <source>
        <dbReference type="Proteomes" id="UP000234206"/>
    </source>
</evidence>
<dbReference type="GO" id="GO:0009097">
    <property type="term" value="P:isoleucine biosynthetic process"/>
    <property type="evidence" value="ECO:0007669"/>
    <property type="project" value="TreeGrafter"/>
</dbReference>
<evidence type="ECO:0000313" key="3">
    <source>
        <dbReference type="EMBL" id="PKZ41248.1"/>
    </source>
</evidence>
<protein>
    <recommendedName>
        <fullName evidence="2">KARI N-terminal Rossmann domain-containing protein</fullName>
    </recommendedName>
</protein>
<dbReference type="Gene3D" id="3.40.50.720">
    <property type="entry name" value="NAD(P)-binding Rossmann-like Domain"/>
    <property type="match status" value="1"/>
</dbReference>
<keyword evidence="4" id="KW-1185">Reference proteome</keyword>
<dbReference type="InterPro" id="IPR013023">
    <property type="entry name" value="KARI"/>
</dbReference>
<evidence type="ECO:0000256" key="1">
    <source>
        <dbReference type="SAM" id="MobiDB-lite"/>
    </source>
</evidence>
<dbReference type="PANTHER" id="PTHR21371">
    <property type="entry name" value="KETOL-ACID REDUCTOISOMERASE, MITOCHONDRIAL"/>
    <property type="match status" value="1"/>
</dbReference>
<accession>A0A2I1P9E6</accession>
<dbReference type="SUPFAM" id="SSF51735">
    <property type="entry name" value="NAD(P)-binding Rossmann-fold domains"/>
    <property type="match status" value="1"/>
</dbReference>
<dbReference type="PANTHER" id="PTHR21371:SF1">
    <property type="entry name" value="KETOL-ACID REDUCTOISOMERASE, MITOCHONDRIAL"/>
    <property type="match status" value="1"/>
</dbReference>
<feature type="domain" description="KARI N-terminal Rossmann" evidence="2">
    <location>
        <begin position="38"/>
        <end position="184"/>
    </location>
</feature>
<sequence length="334" mass="34243">MSAPQQPGTPAHDAAHADATRPGSTAWWGPWDADRSVVADREVAVIGFDATAELHAQNLRDSGVDVRVGAEPGTPEHDAAQAEGFFTLPVADAVQDGELVVIGTAHLEAVAAVLTDEQVLVLTSAAAGRALRGSGIRHRGVILLVEVLGEPVATRQAYVDGRGGPAVVAVVARGTGSGHELTLTLNPTAAPAAPDARGDAAQRLAVAYADVVGATRAAAIGVDALDWAAAADFADTRVTPLLEAVLAAGRDALVAQGFDPVVADLAVLHRLQSTWEALGHEGARPSAADEHREEVARLTGPAPRSRSRRTAPVDDDATAAARHARLGEAFGGAR</sequence>
<feature type="region of interest" description="Disordered" evidence="1">
    <location>
        <begin position="1"/>
        <end position="30"/>
    </location>
</feature>
<dbReference type="OrthoDB" id="9804088at2"/>
<comment type="caution">
    <text evidence="3">The sequence shown here is derived from an EMBL/GenBank/DDBJ whole genome shotgun (WGS) entry which is preliminary data.</text>
</comment>
<dbReference type="AlphaFoldDB" id="A0A2I1P9E6"/>
<feature type="region of interest" description="Disordered" evidence="1">
    <location>
        <begin position="280"/>
        <end position="334"/>
    </location>
</feature>
<dbReference type="InterPro" id="IPR013116">
    <property type="entry name" value="KARI_N"/>
</dbReference>
<proteinExistence type="predicted"/>
<dbReference type="GO" id="GO:0005829">
    <property type="term" value="C:cytosol"/>
    <property type="evidence" value="ECO:0007669"/>
    <property type="project" value="TreeGrafter"/>
</dbReference>
<dbReference type="GO" id="GO:0009099">
    <property type="term" value="P:L-valine biosynthetic process"/>
    <property type="evidence" value="ECO:0007669"/>
    <property type="project" value="TreeGrafter"/>
</dbReference>
<dbReference type="Proteomes" id="UP000234206">
    <property type="component" value="Unassembled WGS sequence"/>
</dbReference>
<dbReference type="Pfam" id="PF07991">
    <property type="entry name" value="KARI_N"/>
    <property type="match status" value="1"/>
</dbReference>
<evidence type="ECO:0000259" key="2">
    <source>
        <dbReference type="Pfam" id="PF07991"/>
    </source>
</evidence>
<reference evidence="3 4" key="1">
    <citation type="submission" date="2017-12" db="EMBL/GenBank/DDBJ databases">
        <title>Phylogenetic diversity of female urinary microbiome.</title>
        <authorList>
            <person name="Thomas-White K."/>
            <person name="Wolfe A.J."/>
        </authorList>
    </citation>
    <scope>NUCLEOTIDE SEQUENCE [LARGE SCALE GENOMIC DNA]</scope>
    <source>
        <strain evidence="3 4">UMB1298</strain>
    </source>
</reference>
<feature type="compositionally biased region" description="Basic and acidic residues" evidence="1">
    <location>
        <begin position="280"/>
        <end position="296"/>
    </location>
</feature>
<dbReference type="InterPro" id="IPR036291">
    <property type="entry name" value="NAD(P)-bd_dom_sf"/>
</dbReference>
<dbReference type="EMBL" id="PKIZ01000016">
    <property type="protein sequence ID" value="PKZ41248.1"/>
    <property type="molecule type" value="Genomic_DNA"/>
</dbReference>
<name>A0A2I1P9E6_9MICO</name>
<dbReference type="RefSeq" id="WP_101849863.1">
    <property type="nucleotide sequence ID" value="NZ_JBHLVH010000004.1"/>
</dbReference>
<gene>
    <name evidence="3" type="ORF">CYJ76_08730</name>
</gene>
<dbReference type="GO" id="GO:0004455">
    <property type="term" value="F:ketol-acid reductoisomerase activity"/>
    <property type="evidence" value="ECO:0007669"/>
    <property type="project" value="TreeGrafter"/>
</dbReference>